<feature type="region of interest" description="Disordered" evidence="1">
    <location>
        <begin position="1"/>
        <end position="163"/>
    </location>
</feature>
<dbReference type="PROSITE" id="PS51673">
    <property type="entry name" value="SUZ"/>
    <property type="match status" value="1"/>
</dbReference>
<evidence type="ECO:0000313" key="4">
    <source>
        <dbReference type="Proteomes" id="UP000724874"/>
    </source>
</evidence>
<sequence>MPSLVISRGSSSSSSMQSLPLNQPPPMRILKRPSPAISPSQSSANVNSATETFQEREARYQAARERIFGTPIPTEEASEPGDKKTTASSSSSPKLTPPTSPSLPPSIKIVREPRGPSNSTSPKRDESRKSKGFEDRRNKRLPAPATISSPTSNQLPTSDISVQ</sequence>
<dbReference type="EMBL" id="JADNYJ010000060">
    <property type="protein sequence ID" value="KAF8895860.1"/>
    <property type="molecule type" value="Genomic_DNA"/>
</dbReference>
<dbReference type="PANTHER" id="PTHR31796">
    <property type="entry name" value="SUZ DOMAIN-CONTAINING PROTEIN 1"/>
    <property type="match status" value="1"/>
</dbReference>
<gene>
    <name evidence="3" type="ORF">CPB84DRAFT_1782009</name>
</gene>
<keyword evidence="4" id="KW-1185">Reference proteome</keyword>
<dbReference type="InterPro" id="IPR024771">
    <property type="entry name" value="SUZ"/>
</dbReference>
<protein>
    <recommendedName>
        <fullName evidence="2">SUZ domain-containing protein</fullName>
    </recommendedName>
</protein>
<evidence type="ECO:0000256" key="1">
    <source>
        <dbReference type="SAM" id="MobiDB-lite"/>
    </source>
</evidence>
<accession>A0A9P5TMA1</accession>
<comment type="caution">
    <text evidence="3">The sequence shown here is derived from an EMBL/GenBank/DDBJ whole genome shotgun (WGS) entry which is preliminary data.</text>
</comment>
<organism evidence="3 4">
    <name type="scientific">Gymnopilus junonius</name>
    <name type="common">Spectacular rustgill mushroom</name>
    <name type="synonym">Gymnopilus spectabilis subsp. junonius</name>
    <dbReference type="NCBI Taxonomy" id="109634"/>
    <lineage>
        <taxon>Eukaryota</taxon>
        <taxon>Fungi</taxon>
        <taxon>Dikarya</taxon>
        <taxon>Basidiomycota</taxon>
        <taxon>Agaricomycotina</taxon>
        <taxon>Agaricomycetes</taxon>
        <taxon>Agaricomycetidae</taxon>
        <taxon>Agaricales</taxon>
        <taxon>Agaricineae</taxon>
        <taxon>Hymenogastraceae</taxon>
        <taxon>Gymnopilus</taxon>
    </lineage>
</organism>
<name>A0A9P5TMA1_GYMJU</name>
<dbReference type="InterPro" id="IPR039228">
    <property type="entry name" value="SZRD1"/>
</dbReference>
<feature type="compositionally biased region" description="Basic and acidic residues" evidence="1">
    <location>
        <begin position="53"/>
        <end position="67"/>
    </location>
</feature>
<feature type="compositionally biased region" description="Low complexity" evidence="1">
    <location>
        <begin position="33"/>
        <end position="44"/>
    </location>
</feature>
<reference evidence="3" key="1">
    <citation type="submission" date="2020-11" db="EMBL/GenBank/DDBJ databases">
        <authorList>
            <consortium name="DOE Joint Genome Institute"/>
            <person name="Ahrendt S."/>
            <person name="Riley R."/>
            <person name="Andreopoulos W."/>
            <person name="LaButti K."/>
            <person name="Pangilinan J."/>
            <person name="Ruiz-duenas F.J."/>
            <person name="Barrasa J.M."/>
            <person name="Sanchez-Garcia M."/>
            <person name="Camarero S."/>
            <person name="Miyauchi S."/>
            <person name="Serrano A."/>
            <person name="Linde D."/>
            <person name="Babiker R."/>
            <person name="Drula E."/>
            <person name="Ayuso-Fernandez I."/>
            <person name="Pacheco R."/>
            <person name="Padilla G."/>
            <person name="Ferreira P."/>
            <person name="Barriuso J."/>
            <person name="Kellner H."/>
            <person name="Castanera R."/>
            <person name="Alfaro M."/>
            <person name="Ramirez L."/>
            <person name="Pisabarro A.G."/>
            <person name="Kuo A."/>
            <person name="Tritt A."/>
            <person name="Lipzen A."/>
            <person name="He G."/>
            <person name="Yan M."/>
            <person name="Ng V."/>
            <person name="Cullen D."/>
            <person name="Martin F."/>
            <person name="Rosso M.-N."/>
            <person name="Henrissat B."/>
            <person name="Hibbett D."/>
            <person name="Martinez A.T."/>
            <person name="Grigoriev I.V."/>
        </authorList>
    </citation>
    <scope>NUCLEOTIDE SEQUENCE</scope>
    <source>
        <strain evidence="3">AH 44721</strain>
    </source>
</reference>
<dbReference type="AlphaFoldDB" id="A0A9P5TMA1"/>
<evidence type="ECO:0000259" key="2">
    <source>
        <dbReference type="PROSITE" id="PS51673"/>
    </source>
</evidence>
<feature type="domain" description="SUZ" evidence="2">
    <location>
        <begin position="1"/>
        <end position="72"/>
    </location>
</feature>
<feature type="compositionally biased region" description="Low complexity" evidence="1">
    <location>
        <begin position="1"/>
        <end position="21"/>
    </location>
</feature>
<feature type="compositionally biased region" description="Pro residues" evidence="1">
    <location>
        <begin position="95"/>
        <end position="104"/>
    </location>
</feature>
<feature type="compositionally biased region" description="Polar residues" evidence="1">
    <location>
        <begin position="146"/>
        <end position="163"/>
    </location>
</feature>
<feature type="compositionally biased region" description="Basic and acidic residues" evidence="1">
    <location>
        <begin position="122"/>
        <end position="137"/>
    </location>
</feature>
<proteinExistence type="predicted"/>
<dbReference type="Pfam" id="PF12752">
    <property type="entry name" value="SUZ"/>
    <property type="match status" value="1"/>
</dbReference>
<dbReference type="PANTHER" id="PTHR31796:SF2">
    <property type="entry name" value="SUZ DOMAIN-CONTAINING PROTEIN 1"/>
    <property type="match status" value="1"/>
</dbReference>
<evidence type="ECO:0000313" key="3">
    <source>
        <dbReference type="EMBL" id="KAF8895860.1"/>
    </source>
</evidence>
<dbReference type="Proteomes" id="UP000724874">
    <property type="component" value="Unassembled WGS sequence"/>
</dbReference>